<evidence type="ECO:0008006" key="9">
    <source>
        <dbReference type="Google" id="ProtNLM"/>
    </source>
</evidence>
<keyword evidence="5 6" id="KW-0472">Membrane</keyword>
<comment type="caution">
    <text evidence="7">The sequence shown here is derived from an EMBL/GenBank/DDBJ whole genome shotgun (WGS) entry which is preliminary data.</text>
</comment>
<gene>
    <name evidence="7" type="ORF">CPE01_15950</name>
</gene>
<dbReference type="PANTHER" id="PTHR34857:SF2">
    <property type="entry name" value="SLL0384 PROTEIN"/>
    <property type="match status" value="1"/>
</dbReference>
<feature type="transmembrane region" description="Helical" evidence="6">
    <location>
        <begin position="28"/>
        <end position="57"/>
    </location>
</feature>
<dbReference type="RefSeq" id="WP_146806114.1">
    <property type="nucleotide sequence ID" value="NZ_BJUA01000006.1"/>
</dbReference>
<dbReference type="Pfam" id="PF02361">
    <property type="entry name" value="CbiQ"/>
    <property type="match status" value="1"/>
</dbReference>
<evidence type="ECO:0000313" key="7">
    <source>
        <dbReference type="EMBL" id="GEK17862.1"/>
    </source>
</evidence>
<dbReference type="InterPro" id="IPR051611">
    <property type="entry name" value="ECF_transporter_component"/>
</dbReference>
<dbReference type="CDD" id="cd16914">
    <property type="entry name" value="EcfT"/>
    <property type="match status" value="1"/>
</dbReference>
<keyword evidence="8" id="KW-1185">Reference proteome</keyword>
<feature type="transmembrane region" description="Helical" evidence="6">
    <location>
        <begin position="237"/>
        <end position="260"/>
    </location>
</feature>
<evidence type="ECO:0000256" key="3">
    <source>
        <dbReference type="ARBA" id="ARBA00022692"/>
    </source>
</evidence>
<evidence type="ECO:0000313" key="8">
    <source>
        <dbReference type="Proteomes" id="UP000321386"/>
    </source>
</evidence>
<reference evidence="7 8" key="1">
    <citation type="submission" date="2019-07" db="EMBL/GenBank/DDBJ databases">
        <title>Whole genome shotgun sequence of Cellulomonas persica NBRC 101101.</title>
        <authorList>
            <person name="Hosoyama A."/>
            <person name="Uohara A."/>
            <person name="Ohji S."/>
            <person name="Ichikawa N."/>
        </authorList>
    </citation>
    <scope>NUCLEOTIDE SEQUENCE [LARGE SCALE GENOMIC DNA]</scope>
    <source>
        <strain evidence="7 8">NBRC 101101</strain>
    </source>
</reference>
<dbReference type="InterPro" id="IPR003339">
    <property type="entry name" value="ABC/ECF_trnsptr_transmembrane"/>
</dbReference>
<dbReference type="GO" id="GO:0005886">
    <property type="term" value="C:plasma membrane"/>
    <property type="evidence" value="ECO:0007669"/>
    <property type="project" value="UniProtKB-ARBA"/>
</dbReference>
<protein>
    <recommendedName>
        <fullName evidence="9">Energy-coupling factor transporter transmembrane protein EcfT</fullName>
    </recommendedName>
</protein>
<keyword evidence="3 6" id="KW-0812">Transmembrane</keyword>
<sequence>MTSCSPARFGRALAHDSVLHRRNPTVKLVVLLAVSSALLVPVDVATPTLVGLLLVPAAALAGRLPARTLATACAAFAPFAASLLAVNAVTRDGDVLARVAGLEVTRTGLVVGTSLAIRTLVVGALAVVFTATTDGPRLMTSLHQHARLPARVTYAILAGYRVLEGLPEAWTTIRRAQAVRDPSRRRGAPLPRDPASLARAAFALLVGALRQGERLSVTLQLRGLGAGPRTVLRPVPLAAADAALALVALGACGLALLASWRAGWLLTWSTLGSSSP</sequence>
<dbReference type="EMBL" id="BJUA01000006">
    <property type="protein sequence ID" value="GEK17862.1"/>
    <property type="molecule type" value="Genomic_DNA"/>
</dbReference>
<name>A0A510UT95_9CELL</name>
<comment type="subcellular location">
    <subcellularLocation>
        <location evidence="1">Membrane</location>
        <topology evidence="1">Multi-pass membrane protein</topology>
    </subcellularLocation>
</comment>
<accession>A0A510UT95</accession>
<evidence type="ECO:0000256" key="6">
    <source>
        <dbReference type="SAM" id="Phobius"/>
    </source>
</evidence>
<keyword evidence="4 6" id="KW-1133">Transmembrane helix</keyword>
<proteinExistence type="predicted"/>
<dbReference type="PANTHER" id="PTHR34857">
    <property type="entry name" value="SLL0384 PROTEIN"/>
    <property type="match status" value="1"/>
</dbReference>
<keyword evidence="2" id="KW-1003">Cell membrane</keyword>
<organism evidence="7 8">
    <name type="scientific">Cellulomonas persica</name>
    <dbReference type="NCBI Taxonomy" id="76861"/>
    <lineage>
        <taxon>Bacteria</taxon>
        <taxon>Bacillati</taxon>
        <taxon>Actinomycetota</taxon>
        <taxon>Actinomycetes</taxon>
        <taxon>Micrococcales</taxon>
        <taxon>Cellulomonadaceae</taxon>
        <taxon>Cellulomonas</taxon>
    </lineage>
</organism>
<dbReference type="Proteomes" id="UP000321386">
    <property type="component" value="Unassembled WGS sequence"/>
</dbReference>
<evidence type="ECO:0000256" key="4">
    <source>
        <dbReference type="ARBA" id="ARBA00022989"/>
    </source>
</evidence>
<evidence type="ECO:0000256" key="1">
    <source>
        <dbReference type="ARBA" id="ARBA00004141"/>
    </source>
</evidence>
<feature type="transmembrane region" description="Helical" evidence="6">
    <location>
        <begin position="69"/>
        <end position="89"/>
    </location>
</feature>
<evidence type="ECO:0000256" key="5">
    <source>
        <dbReference type="ARBA" id="ARBA00023136"/>
    </source>
</evidence>
<feature type="transmembrane region" description="Helical" evidence="6">
    <location>
        <begin position="109"/>
        <end position="131"/>
    </location>
</feature>
<dbReference type="AlphaFoldDB" id="A0A510UT95"/>
<evidence type="ECO:0000256" key="2">
    <source>
        <dbReference type="ARBA" id="ARBA00022475"/>
    </source>
</evidence>
<dbReference type="OrthoDB" id="6400at2"/>